<dbReference type="EMBL" id="JANJQO010000858">
    <property type="protein sequence ID" value="KAJ2974226.1"/>
    <property type="molecule type" value="Genomic_DNA"/>
</dbReference>
<gene>
    <name evidence="1" type="ORF">NQ176_g6171</name>
</gene>
<accession>A0ACC1N6I0</accession>
<dbReference type="Proteomes" id="UP001143910">
    <property type="component" value="Unassembled WGS sequence"/>
</dbReference>
<evidence type="ECO:0000313" key="2">
    <source>
        <dbReference type="Proteomes" id="UP001143910"/>
    </source>
</evidence>
<name>A0ACC1N6I0_9HYPO</name>
<protein>
    <submittedName>
        <fullName evidence="1">Uncharacterized protein</fullName>
    </submittedName>
</protein>
<proteinExistence type="predicted"/>
<sequence>MDQDCELRRRSVRARRKPPQRRTLNCLPCRSLKLKCNRRAPCESCIRHGREDACLRNPPPQAQSSQPGALSNVLTLETVLPAPSPTQTPLPRGVDWPIHRIEAPIIRAQQLQPQQRPAVTTPSPFLPMAKARIASRTAADTIELLEQLAQQLPMQSQCDILLSFYELHMNWVYSVIDMPNFRKQYNAFWLTRADVDLAWVALLYAILCVSVIYAPPEILQILEFGRTAVELADKWYFASRQCLFAANCESRPSLTQLQSFIITQLYWHATNDPETLYSCLGQAICAAQLLKLDQDSTDEMRRRLWWEICTADVARIVKLLSQATEATTFQEVSTIDAKLLQLEMVEAQDWERHLLHSSLHAHRIRMWSRYLTDSLPTCIDAAQQCFALYRKMDRASPKFRVQSWGNMGTAMILGVLLLVERSDSIREDVELVLSEMEKCALPVTAFGTGVLRHILDMYGHATEEETDSVVAQVSSLCGGKDSVRNWFQRRCSFFYDPFNVDDFLGLENLQLPLWQN</sequence>
<evidence type="ECO:0000313" key="1">
    <source>
        <dbReference type="EMBL" id="KAJ2974226.1"/>
    </source>
</evidence>
<reference evidence="1" key="1">
    <citation type="submission" date="2022-08" db="EMBL/GenBank/DDBJ databases">
        <title>Genome Sequence of Lecanicillium fungicola.</title>
        <authorList>
            <person name="Buettner E."/>
        </authorList>
    </citation>
    <scope>NUCLEOTIDE SEQUENCE</scope>
    <source>
        <strain evidence="1">Babe33</strain>
    </source>
</reference>
<comment type="caution">
    <text evidence="1">The sequence shown here is derived from an EMBL/GenBank/DDBJ whole genome shotgun (WGS) entry which is preliminary data.</text>
</comment>
<organism evidence="1 2">
    <name type="scientific">Zarea fungicola</name>
    <dbReference type="NCBI Taxonomy" id="93591"/>
    <lineage>
        <taxon>Eukaryota</taxon>
        <taxon>Fungi</taxon>
        <taxon>Dikarya</taxon>
        <taxon>Ascomycota</taxon>
        <taxon>Pezizomycotina</taxon>
        <taxon>Sordariomycetes</taxon>
        <taxon>Hypocreomycetidae</taxon>
        <taxon>Hypocreales</taxon>
        <taxon>Cordycipitaceae</taxon>
        <taxon>Zarea</taxon>
    </lineage>
</organism>
<keyword evidence="2" id="KW-1185">Reference proteome</keyword>